<reference evidence="7 8" key="1">
    <citation type="submission" date="2018-08" db="EMBL/GenBank/DDBJ databases">
        <title>Meiothermus roseus NBRC 110900 genome sequencing project.</title>
        <authorList>
            <person name="Da Costa M.S."/>
            <person name="Albuquerque L."/>
            <person name="Raposo P."/>
            <person name="Froufe H.J.C."/>
            <person name="Barroso C.S."/>
            <person name="Egas C."/>
        </authorList>
    </citation>
    <scope>NUCLEOTIDE SEQUENCE [LARGE SCALE GENOMIC DNA]</scope>
    <source>
        <strain evidence="7 8">NBRC 110900</strain>
    </source>
</reference>
<evidence type="ECO:0000313" key="8">
    <source>
        <dbReference type="Proteomes" id="UP000265341"/>
    </source>
</evidence>
<feature type="transmembrane region" description="Helical" evidence="6">
    <location>
        <begin position="117"/>
        <end position="138"/>
    </location>
</feature>
<dbReference type="OrthoDB" id="33084at2"/>
<evidence type="ECO:0000256" key="1">
    <source>
        <dbReference type="ARBA" id="ARBA00004651"/>
    </source>
</evidence>
<dbReference type="InterPro" id="IPR020948">
    <property type="entry name" value="P_starv_induced_PsiE-like"/>
</dbReference>
<evidence type="ECO:0000256" key="2">
    <source>
        <dbReference type="ARBA" id="ARBA00022475"/>
    </source>
</evidence>
<comment type="caution">
    <text evidence="7">The sequence shown here is derived from an EMBL/GenBank/DDBJ whole genome shotgun (WGS) entry which is preliminary data.</text>
</comment>
<evidence type="ECO:0000256" key="4">
    <source>
        <dbReference type="ARBA" id="ARBA00022989"/>
    </source>
</evidence>
<dbReference type="AlphaFoldDB" id="A0A399EVB8"/>
<accession>A0A399EVB8</accession>
<keyword evidence="4 6" id="KW-1133">Transmembrane helix</keyword>
<comment type="subcellular location">
    <subcellularLocation>
        <location evidence="1">Cell membrane</location>
        <topology evidence="1">Multi-pass membrane protein</topology>
    </subcellularLocation>
</comment>
<evidence type="ECO:0000313" key="7">
    <source>
        <dbReference type="EMBL" id="RIH87988.1"/>
    </source>
</evidence>
<evidence type="ECO:0000256" key="5">
    <source>
        <dbReference type="ARBA" id="ARBA00023136"/>
    </source>
</evidence>
<feature type="transmembrane region" description="Helical" evidence="6">
    <location>
        <begin position="20"/>
        <end position="39"/>
    </location>
</feature>
<organism evidence="7 8">
    <name type="scientific">Calidithermus roseus</name>
    <dbReference type="NCBI Taxonomy" id="1644118"/>
    <lineage>
        <taxon>Bacteria</taxon>
        <taxon>Thermotogati</taxon>
        <taxon>Deinococcota</taxon>
        <taxon>Deinococci</taxon>
        <taxon>Thermales</taxon>
        <taxon>Thermaceae</taxon>
        <taxon>Calidithermus</taxon>
    </lineage>
</organism>
<keyword evidence="2" id="KW-1003">Cell membrane</keyword>
<dbReference type="Proteomes" id="UP000265341">
    <property type="component" value="Unassembled WGS sequence"/>
</dbReference>
<proteinExistence type="predicted"/>
<evidence type="ECO:0000256" key="6">
    <source>
        <dbReference type="SAM" id="Phobius"/>
    </source>
</evidence>
<gene>
    <name evidence="7" type="ORF">Mrose_01055</name>
</gene>
<dbReference type="RefSeq" id="WP_119276385.1">
    <property type="nucleotide sequence ID" value="NZ_QWLA01000014.1"/>
</dbReference>
<dbReference type="EMBL" id="QWLA01000014">
    <property type="protein sequence ID" value="RIH87988.1"/>
    <property type="molecule type" value="Genomic_DNA"/>
</dbReference>
<keyword evidence="5 6" id="KW-0472">Membrane</keyword>
<keyword evidence="3 6" id="KW-0812">Transmembrane</keyword>
<dbReference type="GO" id="GO:0005886">
    <property type="term" value="C:plasma membrane"/>
    <property type="evidence" value="ECO:0007669"/>
    <property type="project" value="UniProtKB-SubCell"/>
</dbReference>
<sequence>MQKGLQQSVLRGFRFTIQLIFNLAILALLLGLLIGVGRTLLELGLTLSEPSVRLGLKDLVTNVLSLVVMLELVRAFVEYFEYERIRLEVLLEVGVAFVLREMLLGLFGGDIQGMEVLLWSSGLLALVAARALAAQCLGRGKDAR</sequence>
<dbReference type="Pfam" id="PF06146">
    <property type="entry name" value="PsiE"/>
    <property type="match status" value="1"/>
</dbReference>
<name>A0A399EVB8_9DEIN</name>
<keyword evidence="8" id="KW-1185">Reference proteome</keyword>
<protein>
    <submittedName>
        <fullName evidence="7">Phosphate-starvation-inducible E</fullName>
    </submittedName>
</protein>
<evidence type="ECO:0000256" key="3">
    <source>
        <dbReference type="ARBA" id="ARBA00022692"/>
    </source>
</evidence>